<evidence type="ECO:0000313" key="1">
    <source>
        <dbReference type="EMBL" id="KKQ35684.1"/>
    </source>
</evidence>
<dbReference type="EMBL" id="LBTI01000073">
    <property type="protein sequence ID" value="KKQ35684.1"/>
    <property type="molecule type" value="Genomic_DNA"/>
</dbReference>
<protein>
    <submittedName>
        <fullName evidence="1">Uncharacterized protein</fullName>
    </submittedName>
</protein>
<name>A0A0G0JFZ8_9BACT</name>
<organism evidence="1 2">
    <name type="scientific">Candidatus Woesebacteria bacterium GW2011_GWA1_37_7</name>
    <dbReference type="NCBI Taxonomy" id="1618545"/>
    <lineage>
        <taxon>Bacteria</taxon>
        <taxon>Candidatus Woeseibacteriota</taxon>
    </lineage>
</organism>
<proteinExistence type="predicted"/>
<reference evidence="1 2" key="1">
    <citation type="journal article" date="2015" name="Nature">
        <title>rRNA introns, odd ribosomes, and small enigmatic genomes across a large radiation of phyla.</title>
        <authorList>
            <person name="Brown C.T."/>
            <person name="Hug L.A."/>
            <person name="Thomas B.C."/>
            <person name="Sharon I."/>
            <person name="Castelle C.J."/>
            <person name="Singh A."/>
            <person name="Wilkins M.J."/>
            <person name="Williams K.H."/>
            <person name="Banfield J.F."/>
        </authorList>
    </citation>
    <scope>NUCLEOTIDE SEQUENCE [LARGE SCALE GENOMIC DNA]</scope>
</reference>
<dbReference type="Proteomes" id="UP000034591">
    <property type="component" value="Unassembled WGS sequence"/>
</dbReference>
<accession>A0A0G0JFZ8</accession>
<sequence>MNMTNKNKYRLLPVIFILAVIAILAVVLAPRLVSQSKIVQTLQSSAKDKEVAELLATMSNNLNKDSQEYKEARQKFCLLTARPVKEREKAVANIREFLHGIYPEVSKEFEPEFLCSKFNGKPDDSGTDYNSPAIEFYEAENHNFEVDPKTSYILGFGEAERRWGYNEDGTRWHDPIPEYDYSGIYSKQIPDRA</sequence>
<evidence type="ECO:0000313" key="2">
    <source>
        <dbReference type="Proteomes" id="UP000034591"/>
    </source>
</evidence>
<comment type="caution">
    <text evidence="1">The sequence shown here is derived from an EMBL/GenBank/DDBJ whole genome shotgun (WGS) entry which is preliminary data.</text>
</comment>
<gene>
    <name evidence="1" type="ORF">US53_C0073G0001</name>
</gene>
<dbReference type="AlphaFoldDB" id="A0A0G0JFZ8"/>